<keyword evidence="2" id="KW-1185">Reference proteome</keyword>
<protein>
    <submittedName>
        <fullName evidence="1">Uncharacterized protein</fullName>
    </submittedName>
</protein>
<name>A7EB28_SCLS1</name>
<dbReference type="InParanoid" id="A7EB28"/>
<sequence>MEFHTIDSEKVLAPTFTVTGNISMVALMASSLEKLANVAASDEAGSGKTLLRRVISDRGVWFVEPVPIKLPGFSVTVLHGHMGQRFNWKWQRFFQRHHFDLPVDYGRFCGGEIPLIDTRVNSPMLTEFCFGIRERADIEGSERLGTL</sequence>
<dbReference type="Proteomes" id="UP000001312">
    <property type="component" value="Unassembled WGS sequence"/>
</dbReference>
<dbReference type="GeneID" id="5492376"/>
<evidence type="ECO:0000313" key="1">
    <source>
        <dbReference type="EMBL" id="EDN99656.1"/>
    </source>
</evidence>
<gene>
    <name evidence="1" type="ORF">SS1G_02514</name>
</gene>
<reference evidence="2" key="1">
    <citation type="journal article" date="2011" name="PLoS Genet.">
        <title>Genomic analysis of the necrotrophic fungal pathogens Sclerotinia sclerotiorum and Botrytis cinerea.</title>
        <authorList>
            <person name="Amselem J."/>
            <person name="Cuomo C.A."/>
            <person name="van Kan J.A."/>
            <person name="Viaud M."/>
            <person name="Benito E.P."/>
            <person name="Couloux A."/>
            <person name="Coutinho P.M."/>
            <person name="de Vries R.P."/>
            <person name="Dyer P.S."/>
            <person name="Fillinger S."/>
            <person name="Fournier E."/>
            <person name="Gout L."/>
            <person name="Hahn M."/>
            <person name="Kohn L."/>
            <person name="Lapalu N."/>
            <person name="Plummer K.M."/>
            <person name="Pradier J.M."/>
            <person name="Quevillon E."/>
            <person name="Sharon A."/>
            <person name="Simon A."/>
            <person name="ten Have A."/>
            <person name="Tudzynski B."/>
            <person name="Tudzynski P."/>
            <person name="Wincker P."/>
            <person name="Andrew M."/>
            <person name="Anthouard V."/>
            <person name="Beever R.E."/>
            <person name="Beffa R."/>
            <person name="Benoit I."/>
            <person name="Bouzid O."/>
            <person name="Brault B."/>
            <person name="Chen Z."/>
            <person name="Choquer M."/>
            <person name="Collemare J."/>
            <person name="Cotton P."/>
            <person name="Danchin E.G."/>
            <person name="Da Silva C."/>
            <person name="Gautier A."/>
            <person name="Giraud C."/>
            <person name="Giraud T."/>
            <person name="Gonzalez C."/>
            <person name="Grossetete S."/>
            <person name="Guldener U."/>
            <person name="Henrissat B."/>
            <person name="Howlett B.J."/>
            <person name="Kodira C."/>
            <person name="Kretschmer M."/>
            <person name="Lappartient A."/>
            <person name="Leroch M."/>
            <person name="Levis C."/>
            <person name="Mauceli E."/>
            <person name="Neuveglise C."/>
            <person name="Oeser B."/>
            <person name="Pearson M."/>
            <person name="Poulain J."/>
            <person name="Poussereau N."/>
            <person name="Quesneville H."/>
            <person name="Rascle C."/>
            <person name="Schumacher J."/>
            <person name="Segurens B."/>
            <person name="Sexton A."/>
            <person name="Silva E."/>
            <person name="Sirven C."/>
            <person name="Soanes D.M."/>
            <person name="Talbot N.J."/>
            <person name="Templeton M."/>
            <person name="Yandava C."/>
            <person name="Yarden O."/>
            <person name="Zeng Q."/>
            <person name="Rollins J.A."/>
            <person name="Lebrun M.H."/>
            <person name="Dickman M."/>
        </authorList>
    </citation>
    <scope>NUCLEOTIDE SEQUENCE [LARGE SCALE GENOMIC DNA]</scope>
    <source>
        <strain evidence="2">ATCC 18683 / 1980 / Ss-1</strain>
    </source>
</reference>
<dbReference type="KEGG" id="ssl:SS1G_02514"/>
<proteinExistence type="predicted"/>
<dbReference type="EMBL" id="CH476623">
    <property type="protein sequence ID" value="EDN99656.1"/>
    <property type="molecule type" value="Genomic_DNA"/>
</dbReference>
<organism evidence="1 2">
    <name type="scientific">Sclerotinia sclerotiorum (strain ATCC 18683 / 1980 / Ss-1)</name>
    <name type="common">White mold</name>
    <name type="synonym">Whetzelinia sclerotiorum</name>
    <dbReference type="NCBI Taxonomy" id="665079"/>
    <lineage>
        <taxon>Eukaryota</taxon>
        <taxon>Fungi</taxon>
        <taxon>Dikarya</taxon>
        <taxon>Ascomycota</taxon>
        <taxon>Pezizomycotina</taxon>
        <taxon>Leotiomycetes</taxon>
        <taxon>Helotiales</taxon>
        <taxon>Sclerotiniaceae</taxon>
        <taxon>Sclerotinia</taxon>
    </lineage>
</organism>
<evidence type="ECO:0000313" key="2">
    <source>
        <dbReference type="Proteomes" id="UP000001312"/>
    </source>
</evidence>
<dbReference type="AlphaFoldDB" id="A7EB28"/>
<dbReference type="RefSeq" id="XP_001596294.1">
    <property type="nucleotide sequence ID" value="XM_001596244.1"/>
</dbReference>
<dbReference type="HOGENOM" id="CLU_1769220_0_0_1"/>
<accession>A7EB28</accession>